<dbReference type="OrthoDB" id="3435720at2"/>
<gene>
    <name evidence="3" type="ORF">SAMN05421505_10819</name>
</gene>
<reference evidence="3 4" key="1">
    <citation type="submission" date="2016-10" db="EMBL/GenBank/DDBJ databases">
        <authorList>
            <person name="de Groot N.N."/>
        </authorList>
    </citation>
    <scope>NUCLEOTIDE SEQUENCE [LARGE SCALE GENOMIC DNA]</scope>
    <source>
        <strain evidence="3 4">CPCC 201354</strain>
    </source>
</reference>
<keyword evidence="4" id="KW-1185">Reference proteome</keyword>
<feature type="region of interest" description="Disordered" evidence="1">
    <location>
        <begin position="20"/>
        <end position="101"/>
    </location>
</feature>
<protein>
    <submittedName>
        <fullName evidence="3">Uncharacterized protein</fullName>
    </submittedName>
</protein>
<keyword evidence="2" id="KW-0472">Membrane</keyword>
<feature type="compositionally biased region" description="Pro residues" evidence="1">
    <location>
        <begin position="31"/>
        <end position="40"/>
    </location>
</feature>
<accession>A0A1G7X393</accession>
<sequence>MSTPLTAAILAELATRLERVADRIDGRRRPPPPTAPPLPTPFGAAPPTTPVYGAAPAVAPPAARPGAARYGAAGPGPGRGAAAAPAVPAPPAAPRRPPPGRALRELAGEIKSGANLGGVDLVTAYPPDVLVPEAAAPAALARWMEILRDILIFSPIVLAWWQLHQALDAYGATDGKQAFLYAWQRGFSGVWTLAQTAMAVALLVLAIIMLTFVLHLLDGLASRIRLREQVARDLAYATVVIARKGIGGTPVSERSLAEFSRTLRHSIDTMNDTLRGTGSQIAAALQGEQAQRMATAASALAGSLNAVGAAAADLRRLGEALNTPTEVLQRLEALQRDIAAEGKRLHGGLAALVTQLGATAKAGESAANEQQIMTREVTDLTRTLHGWTSQSMESLGVLVHQMRDALEQVDGYGYRPGGV</sequence>
<organism evidence="3 4">
    <name type="scientific">Sinosporangium album</name>
    <dbReference type="NCBI Taxonomy" id="504805"/>
    <lineage>
        <taxon>Bacteria</taxon>
        <taxon>Bacillati</taxon>
        <taxon>Actinomycetota</taxon>
        <taxon>Actinomycetes</taxon>
        <taxon>Streptosporangiales</taxon>
        <taxon>Streptosporangiaceae</taxon>
        <taxon>Sinosporangium</taxon>
    </lineage>
</organism>
<proteinExistence type="predicted"/>
<feature type="compositionally biased region" description="Pro residues" evidence="1">
    <location>
        <begin position="87"/>
        <end position="100"/>
    </location>
</feature>
<evidence type="ECO:0000256" key="1">
    <source>
        <dbReference type="SAM" id="MobiDB-lite"/>
    </source>
</evidence>
<evidence type="ECO:0000256" key="2">
    <source>
        <dbReference type="SAM" id="Phobius"/>
    </source>
</evidence>
<name>A0A1G7X393_9ACTN</name>
<dbReference type="Proteomes" id="UP000198923">
    <property type="component" value="Unassembled WGS sequence"/>
</dbReference>
<evidence type="ECO:0000313" key="4">
    <source>
        <dbReference type="Proteomes" id="UP000198923"/>
    </source>
</evidence>
<evidence type="ECO:0000313" key="3">
    <source>
        <dbReference type="EMBL" id="SDG78659.1"/>
    </source>
</evidence>
<keyword evidence="2" id="KW-1133">Transmembrane helix</keyword>
<dbReference type="AlphaFoldDB" id="A0A1G7X393"/>
<keyword evidence="2" id="KW-0812">Transmembrane</keyword>
<feature type="compositionally biased region" description="Low complexity" evidence="1">
    <location>
        <begin position="41"/>
        <end position="57"/>
    </location>
</feature>
<dbReference type="STRING" id="504805.SAMN05421505_10819"/>
<feature type="transmembrane region" description="Helical" evidence="2">
    <location>
        <begin position="193"/>
        <end position="217"/>
    </location>
</feature>
<dbReference type="RefSeq" id="WP_093170132.1">
    <property type="nucleotide sequence ID" value="NZ_FNCN01000008.1"/>
</dbReference>
<dbReference type="EMBL" id="FNCN01000008">
    <property type="protein sequence ID" value="SDG78659.1"/>
    <property type="molecule type" value="Genomic_DNA"/>
</dbReference>